<comment type="caution">
    <text evidence="1">The sequence shown here is derived from an EMBL/GenBank/DDBJ whole genome shotgun (WGS) entry which is preliminary data.</text>
</comment>
<proteinExistence type="predicted"/>
<gene>
    <name evidence="1" type="ORF">DKT69_20270</name>
</gene>
<evidence type="ECO:0000313" key="2">
    <source>
        <dbReference type="Proteomes" id="UP000246050"/>
    </source>
</evidence>
<sequence>MAPAQAETMAALDLQLAVASDGTASAVSGKAMVHGTVTCDQPASVSLTGAVFQVVKKELVRGTFGALVNCTPGTAVEWTASATPNGTTPFGKGDAEVSTQATAYYNEYGDSVTVDDTSIVTLSKS</sequence>
<reference evidence="1 2" key="1">
    <citation type="submission" date="2018-05" db="EMBL/GenBank/DDBJ databases">
        <title>Micromonosporas from Atacama Desert.</title>
        <authorList>
            <person name="Carro L."/>
            <person name="Golinska P."/>
            <person name="Klenk H.-P."/>
            <person name="Goodfellow M."/>
        </authorList>
    </citation>
    <scope>NUCLEOTIDE SEQUENCE [LARGE SCALE GENOMIC DNA]</scope>
    <source>
        <strain evidence="1 2">4G51</strain>
    </source>
</reference>
<dbReference type="AlphaFoldDB" id="A0A317DKU3"/>
<organism evidence="1 2">
    <name type="scientific">Micromonospora sicca</name>
    <dbReference type="NCBI Taxonomy" id="2202420"/>
    <lineage>
        <taxon>Bacteria</taxon>
        <taxon>Bacillati</taxon>
        <taxon>Actinomycetota</taxon>
        <taxon>Actinomycetes</taxon>
        <taxon>Micromonosporales</taxon>
        <taxon>Micromonosporaceae</taxon>
        <taxon>Micromonospora</taxon>
    </lineage>
</organism>
<accession>A0A317DKU3</accession>
<name>A0A317DKU3_9ACTN</name>
<evidence type="ECO:0000313" key="1">
    <source>
        <dbReference type="EMBL" id="PWR13545.1"/>
    </source>
</evidence>
<protein>
    <submittedName>
        <fullName evidence="1">Uncharacterized protein</fullName>
    </submittedName>
</protein>
<dbReference type="EMBL" id="QGKS01000260">
    <property type="protein sequence ID" value="PWR13545.1"/>
    <property type="molecule type" value="Genomic_DNA"/>
</dbReference>
<dbReference type="Proteomes" id="UP000246050">
    <property type="component" value="Unassembled WGS sequence"/>
</dbReference>